<sequence>MKKYFLVLALFFGITTYTNAQQKVPTATELTAKSIDAMDKRLKLNPTQKNIIYNYTLDMYKEQLAISKKQQNGTFTENDVARSYKLQNENTEKIRSILKGEQQTEYDKFVEEQLRGGKKKKKGKQAKEEEEEVVTGISGLILPAKTPN</sequence>
<dbReference type="eggNOG" id="ENOG50341VC">
    <property type="taxonomic scope" value="Bacteria"/>
</dbReference>
<evidence type="ECO:0000313" key="3">
    <source>
        <dbReference type="Proteomes" id="UP000028007"/>
    </source>
</evidence>
<comment type="caution">
    <text evidence="2">The sequence shown here is derived from an EMBL/GenBank/DDBJ whole genome shotgun (WGS) entry which is preliminary data.</text>
</comment>
<evidence type="ECO:0000256" key="1">
    <source>
        <dbReference type="SAM" id="SignalP"/>
    </source>
</evidence>
<proteinExistence type="predicted"/>
<dbReference type="AlphaFoldDB" id="A0A081PL23"/>
<evidence type="ECO:0008006" key="4">
    <source>
        <dbReference type="Google" id="ProtNLM"/>
    </source>
</evidence>
<protein>
    <recommendedName>
        <fullName evidence="4">DUF4890 domain-containing protein</fullName>
    </recommendedName>
</protein>
<organism evidence="2 3">
    <name type="scientific">Pedobacter antarcticus 4BY</name>
    <dbReference type="NCBI Taxonomy" id="1358423"/>
    <lineage>
        <taxon>Bacteria</taxon>
        <taxon>Pseudomonadati</taxon>
        <taxon>Bacteroidota</taxon>
        <taxon>Sphingobacteriia</taxon>
        <taxon>Sphingobacteriales</taxon>
        <taxon>Sphingobacteriaceae</taxon>
        <taxon>Pedobacter</taxon>
    </lineage>
</organism>
<feature type="chain" id="PRO_5001762050" description="DUF4890 domain-containing protein" evidence="1">
    <location>
        <begin position="21"/>
        <end position="148"/>
    </location>
</feature>
<evidence type="ECO:0000313" key="2">
    <source>
        <dbReference type="EMBL" id="KEQ31396.1"/>
    </source>
</evidence>
<gene>
    <name evidence="2" type="ORF">N180_07880</name>
</gene>
<dbReference type="OrthoDB" id="766226at2"/>
<feature type="signal peptide" evidence="1">
    <location>
        <begin position="1"/>
        <end position="20"/>
    </location>
</feature>
<dbReference type="Proteomes" id="UP000028007">
    <property type="component" value="Unassembled WGS sequence"/>
</dbReference>
<keyword evidence="3" id="KW-1185">Reference proteome</keyword>
<keyword evidence="1" id="KW-0732">Signal</keyword>
<dbReference type="EMBL" id="JNFF01000017">
    <property type="protein sequence ID" value="KEQ31396.1"/>
    <property type="molecule type" value="Genomic_DNA"/>
</dbReference>
<reference evidence="2 3" key="1">
    <citation type="journal article" date="1992" name="Int. J. Syst. Bacteriol.">
        <title>Sphingobacterium antarcticus sp. nov. a Psychrotrophic Bacterium from the Soils of Schirmacher Oasis, Antarctica.</title>
        <authorList>
            <person name="Shivaji S."/>
            <person name="Ray M.K."/>
            <person name="Rao N.S."/>
            <person name="Saiserr L."/>
            <person name="Jagannadham M.V."/>
            <person name="Kumar G.S."/>
            <person name="Reddy G."/>
            <person name="Bhargava P.M."/>
        </authorList>
    </citation>
    <scope>NUCLEOTIDE SEQUENCE [LARGE SCALE GENOMIC DNA]</scope>
    <source>
        <strain evidence="2 3">4BY</strain>
    </source>
</reference>
<name>A0A081PL23_9SPHI</name>
<dbReference type="RefSeq" id="WP_037438190.1">
    <property type="nucleotide sequence ID" value="NZ_JNFF01000017.1"/>
</dbReference>
<accession>A0A081PL23</accession>